<protein>
    <submittedName>
        <fullName evidence="5">Penicillinase repressor</fullName>
    </submittedName>
</protein>
<proteinExistence type="inferred from homology"/>
<dbReference type="EMBL" id="CP007128">
    <property type="protein sequence ID" value="AHG92031.1"/>
    <property type="molecule type" value="Genomic_DNA"/>
</dbReference>
<dbReference type="InterPro" id="IPR036388">
    <property type="entry name" value="WH-like_DNA-bd_sf"/>
</dbReference>
<dbReference type="GO" id="GO:0045892">
    <property type="term" value="P:negative regulation of DNA-templated transcription"/>
    <property type="evidence" value="ECO:0007669"/>
    <property type="project" value="InterPro"/>
</dbReference>
<evidence type="ECO:0000256" key="2">
    <source>
        <dbReference type="ARBA" id="ARBA00023015"/>
    </source>
</evidence>
<dbReference type="Gene3D" id="1.10.10.10">
    <property type="entry name" value="Winged helix-like DNA-binding domain superfamily/Winged helix DNA-binding domain"/>
    <property type="match status" value="1"/>
</dbReference>
<dbReference type="Pfam" id="PF03965">
    <property type="entry name" value="Penicillinase_R"/>
    <property type="match status" value="1"/>
</dbReference>
<dbReference type="OrthoDB" id="9795583at2"/>
<dbReference type="KEGG" id="gba:J421_4494"/>
<dbReference type="GO" id="GO:0003677">
    <property type="term" value="F:DNA binding"/>
    <property type="evidence" value="ECO:0007669"/>
    <property type="project" value="UniProtKB-KW"/>
</dbReference>
<keyword evidence="4" id="KW-0804">Transcription</keyword>
<comment type="similarity">
    <text evidence="1">Belongs to the BlaI transcriptional regulatory family.</text>
</comment>
<dbReference type="Gene3D" id="1.10.4040.10">
    <property type="entry name" value="Penicillinase repressor domain"/>
    <property type="match status" value="1"/>
</dbReference>
<keyword evidence="3" id="KW-0238">DNA-binding</keyword>
<keyword evidence="2" id="KW-0805">Transcription regulation</keyword>
<dbReference type="PATRIC" id="fig|861299.3.peg.4550"/>
<dbReference type="InterPro" id="IPR005650">
    <property type="entry name" value="BlaI_family"/>
</dbReference>
<evidence type="ECO:0000256" key="3">
    <source>
        <dbReference type="ARBA" id="ARBA00023125"/>
    </source>
</evidence>
<evidence type="ECO:0000256" key="1">
    <source>
        <dbReference type="ARBA" id="ARBA00011046"/>
    </source>
</evidence>
<dbReference type="SUPFAM" id="SSF46785">
    <property type="entry name" value="Winged helix' DNA-binding domain"/>
    <property type="match status" value="1"/>
</dbReference>
<dbReference type="eggNOG" id="COG3682">
    <property type="taxonomic scope" value="Bacteria"/>
</dbReference>
<evidence type="ECO:0000256" key="4">
    <source>
        <dbReference type="ARBA" id="ARBA00023163"/>
    </source>
</evidence>
<name>W0RMM2_9BACT</name>
<dbReference type="AlphaFoldDB" id="W0RMM2"/>
<dbReference type="RefSeq" id="WP_025413462.1">
    <property type="nucleotide sequence ID" value="NZ_CP007128.1"/>
</dbReference>
<dbReference type="STRING" id="861299.J421_4494"/>
<evidence type="ECO:0000313" key="6">
    <source>
        <dbReference type="Proteomes" id="UP000019151"/>
    </source>
</evidence>
<dbReference type="InterPro" id="IPR036390">
    <property type="entry name" value="WH_DNA-bd_sf"/>
</dbReference>
<organism evidence="5 6">
    <name type="scientific">Gemmatirosa kalamazoonensis</name>
    <dbReference type="NCBI Taxonomy" id="861299"/>
    <lineage>
        <taxon>Bacteria</taxon>
        <taxon>Pseudomonadati</taxon>
        <taxon>Gemmatimonadota</taxon>
        <taxon>Gemmatimonadia</taxon>
        <taxon>Gemmatimonadales</taxon>
        <taxon>Gemmatimonadaceae</taxon>
        <taxon>Gemmatirosa</taxon>
    </lineage>
</organism>
<accession>W0RMM2</accession>
<keyword evidence="6" id="KW-1185">Reference proteome</keyword>
<dbReference type="PIRSF" id="PIRSF019455">
    <property type="entry name" value="CopR_AtkY"/>
    <property type="match status" value="1"/>
</dbReference>
<evidence type="ECO:0000313" key="5">
    <source>
        <dbReference type="EMBL" id="AHG92031.1"/>
    </source>
</evidence>
<sequence length="128" mass="14079">MAVSFTDRELDVMAVLWERGPSTVAEVRGALDDDLAYTTVLTVLRTLEDKGYAGHQEAGRAYRYHALVAREAAGRSALHRVLGKLFAGSPELLLTQLVDERGLAPDELARMRALLDDRLRGLGEEDDA</sequence>
<dbReference type="InParanoid" id="W0RMM2"/>
<gene>
    <name evidence="5" type="ORF">J421_4494</name>
</gene>
<dbReference type="HOGENOM" id="CLU_119090_4_2_0"/>
<dbReference type="Proteomes" id="UP000019151">
    <property type="component" value="Chromosome"/>
</dbReference>
<reference evidence="5 6" key="1">
    <citation type="journal article" date="2014" name="Genome Announc.">
        <title>Genome Sequence and Methylome of Soil Bacterium Gemmatirosa kalamazoonensis KBS708T, a Member of the Rarely Cultivated Gemmatimonadetes Phylum.</title>
        <authorList>
            <person name="Debruyn J.M."/>
            <person name="Radosevich M."/>
            <person name="Wommack K.E."/>
            <person name="Polson S.W."/>
            <person name="Hauser L.J."/>
            <person name="Fawaz M.N."/>
            <person name="Korlach J."/>
            <person name="Tsai Y.C."/>
        </authorList>
    </citation>
    <scope>NUCLEOTIDE SEQUENCE [LARGE SCALE GENOMIC DNA]</scope>
    <source>
        <strain evidence="5 6">KBS708</strain>
    </source>
</reference>